<proteinExistence type="inferred from homology"/>
<comment type="similarity">
    <text evidence="1">Belongs to the PPR family. P subfamily.</text>
</comment>
<sequence length="547" mass="63291">MQMLALARISRRASVLVQLFPPLSEAKSHIFPHLYWRTNYHAFDRALLGRPRGDSFPLFKSLNAPFHHGSPDRSKEQDLVDLLREAATLPLEPESMESIERLGIDQTPELVFSVIEKLREEWRPALLAFKWGQKRDCINEETYNLMVYILGSHGKFSIAWCLIRDIHQIKKNTRRAMLTMIDRYAAANNPSKAIWTFQLMEMFRISPDQEAFHFLLNTLCLQGNMEEAEEFMLQNKTLFPLETDSFNIILNGWCNITVDISEAKRIWREMSKCCILPNGSSYTHMISCFSKVGNLFDSLRLYDEMKRWGWTPGLEVYNSLINVLTQENCLAEALKMLGKIKDLGLKPNNATYNSLICPLCKLEKTKEAREVLFSMLEEKIEPTVDTYNAFLQCTDFKGTLEVLPLMRKANLGPSGDTFFLILEKFIKLNQVENTLKVWVEMREYDIEPDVKHYEVLVCSLATSGYLIKANEIYSEMMSKGFPDDPKLKILLKKHLSSSKRECMPAFPRENHVNLRKGTMVKINKHQHLSNKRMGKKKLSRIPTKDVS</sequence>
<dbReference type="GO" id="GO:0005739">
    <property type="term" value="C:mitochondrion"/>
    <property type="evidence" value="ECO:0007669"/>
    <property type="project" value="TreeGrafter"/>
</dbReference>
<evidence type="ECO:0000256" key="4">
    <source>
        <dbReference type="SAM" id="MobiDB-lite"/>
    </source>
</evidence>
<dbReference type="Pfam" id="PF01535">
    <property type="entry name" value="PPR"/>
    <property type="match status" value="3"/>
</dbReference>
<evidence type="ECO:0000313" key="5">
    <source>
        <dbReference type="EMBL" id="KAK4742605.1"/>
    </source>
</evidence>
<dbReference type="PANTHER" id="PTHR47938">
    <property type="entry name" value="RESPIRATORY COMPLEX I CHAPERONE (CIA84), PUTATIVE (AFU_ORTHOLOGUE AFUA_2G06020)-RELATED"/>
    <property type="match status" value="1"/>
</dbReference>
<dbReference type="InterPro" id="IPR002885">
    <property type="entry name" value="PPR_rpt"/>
</dbReference>
<dbReference type="GO" id="GO:0003729">
    <property type="term" value="F:mRNA binding"/>
    <property type="evidence" value="ECO:0007669"/>
    <property type="project" value="TreeGrafter"/>
</dbReference>
<feature type="repeat" description="PPR" evidence="3">
    <location>
        <begin position="449"/>
        <end position="483"/>
    </location>
</feature>
<evidence type="ECO:0000256" key="2">
    <source>
        <dbReference type="ARBA" id="ARBA00022737"/>
    </source>
</evidence>
<evidence type="ECO:0000256" key="3">
    <source>
        <dbReference type="PROSITE-ProRule" id="PRU00708"/>
    </source>
</evidence>
<keyword evidence="6" id="KW-1185">Reference proteome</keyword>
<dbReference type="AlphaFoldDB" id="A0AAN7GH58"/>
<dbReference type="PROSITE" id="PS51375">
    <property type="entry name" value="PPR"/>
    <property type="match status" value="5"/>
</dbReference>
<comment type="caution">
    <text evidence="5">The sequence shown here is derived from an EMBL/GenBank/DDBJ whole genome shotgun (WGS) entry which is preliminary data.</text>
</comment>
<feature type="repeat" description="PPR" evidence="3">
    <location>
        <begin position="242"/>
        <end position="277"/>
    </location>
</feature>
<feature type="repeat" description="PPR" evidence="3">
    <location>
        <begin position="313"/>
        <end position="347"/>
    </location>
</feature>
<dbReference type="PANTHER" id="PTHR47938:SF35">
    <property type="entry name" value="PENTATRICOPEPTIDE REPEAT-CONTAINING PROTEIN 4, MITOCHONDRIAL-RELATED"/>
    <property type="match status" value="1"/>
</dbReference>
<protein>
    <recommendedName>
        <fullName evidence="7">Pentatricopeptide repeat-containing protein</fullName>
    </recommendedName>
</protein>
<dbReference type="EMBL" id="JAXIOK010000023">
    <property type="protein sequence ID" value="KAK4742605.1"/>
    <property type="molecule type" value="Genomic_DNA"/>
</dbReference>
<name>A0AAN7GH58_9MYRT</name>
<feature type="region of interest" description="Disordered" evidence="4">
    <location>
        <begin position="525"/>
        <end position="547"/>
    </location>
</feature>
<feature type="repeat" description="PPR" evidence="3">
    <location>
        <begin position="278"/>
        <end position="312"/>
    </location>
</feature>
<dbReference type="NCBIfam" id="TIGR00756">
    <property type="entry name" value="PPR"/>
    <property type="match status" value="3"/>
</dbReference>
<evidence type="ECO:0008006" key="7">
    <source>
        <dbReference type="Google" id="ProtNLM"/>
    </source>
</evidence>
<keyword evidence="2" id="KW-0677">Repeat</keyword>
<accession>A0AAN7GH58</accession>
<organism evidence="5 6">
    <name type="scientific">Trapa incisa</name>
    <dbReference type="NCBI Taxonomy" id="236973"/>
    <lineage>
        <taxon>Eukaryota</taxon>
        <taxon>Viridiplantae</taxon>
        <taxon>Streptophyta</taxon>
        <taxon>Embryophyta</taxon>
        <taxon>Tracheophyta</taxon>
        <taxon>Spermatophyta</taxon>
        <taxon>Magnoliopsida</taxon>
        <taxon>eudicotyledons</taxon>
        <taxon>Gunneridae</taxon>
        <taxon>Pentapetalae</taxon>
        <taxon>rosids</taxon>
        <taxon>malvids</taxon>
        <taxon>Myrtales</taxon>
        <taxon>Lythraceae</taxon>
        <taxon>Trapa</taxon>
    </lineage>
</organism>
<feature type="repeat" description="PPR" evidence="3">
    <location>
        <begin position="348"/>
        <end position="382"/>
    </location>
</feature>
<dbReference type="Gene3D" id="1.25.40.10">
    <property type="entry name" value="Tetratricopeptide repeat domain"/>
    <property type="match status" value="3"/>
</dbReference>
<evidence type="ECO:0000313" key="6">
    <source>
        <dbReference type="Proteomes" id="UP001345219"/>
    </source>
</evidence>
<dbReference type="InterPro" id="IPR011990">
    <property type="entry name" value="TPR-like_helical_dom_sf"/>
</dbReference>
<gene>
    <name evidence="5" type="ORF">SAY87_000606</name>
</gene>
<dbReference type="Pfam" id="PF13041">
    <property type="entry name" value="PPR_2"/>
    <property type="match status" value="1"/>
</dbReference>
<feature type="compositionally biased region" description="Basic residues" evidence="4">
    <location>
        <begin position="525"/>
        <end position="539"/>
    </location>
</feature>
<evidence type="ECO:0000256" key="1">
    <source>
        <dbReference type="ARBA" id="ARBA00007626"/>
    </source>
</evidence>
<reference evidence="5 6" key="1">
    <citation type="journal article" date="2023" name="Hortic Res">
        <title>Pangenome of water caltrop reveals structural variations and asymmetric subgenome divergence after allopolyploidization.</title>
        <authorList>
            <person name="Zhang X."/>
            <person name="Chen Y."/>
            <person name="Wang L."/>
            <person name="Yuan Y."/>
            <person name="Fang M."/>
            <person name="Shi L."/>
            <person name="Lu R."/>
            <person name="Comes H.P."/>
            <person name="Ma Y."/>
            <person name="Chen Y."/>
            <person name="Huang G."/>
            <person name="Zhou Y."/>
            <person name="Zheng Z."/>
            <person name="Qiu Y."/>
        </authorList>
    </citation>
    <scope>NUCLEOTIDE SEQUENCE [LARGE SCALE GENOMIC DNA]</scope>
    <source>
        <tissue evidence="5">Roots</tissue>
    </source>
</reference>
<dbReference type="Proteomes" id="UP001345219">
    <property type="component" value="Chromosome 1"/>
</dbReference>
<dbReference type="GO" id="GO:0140053">
    <property type="term" value="P:mitochondrial gene expression"/>
    <property type="evidence" value="ECO:0007669"/>
    <property type="project" value="TreeGrafter"/>
</dbReference>